<dbReference type="EMBL" id="CDMZ01003032">
    <property type="protein sequence ID" value="CEM44849.1"/>
    <property type="molecule type" value="Genomic_DNA"/>
</dbReference>
<dbReference type="AlphaFoldDB" id="A0A0G4HL54"/>
<feature type="region of interest" description="Disordered" evidence="1">
    <location>
        <begin position="149"/>
        <end position="171"/>
    </location>
</feature>
<feature type="compositionally biased region" description="Basic and acidic residues" evidence="1">
    <location>
        <begin position="73"/>
        <end position="83"/>
    </location>
</feature>
<feature type="compositionally biased region" description="Low complexity" evidence="1">
    <location>
        <begin position="26"/>
        <end position="39"/>
    </location>
</feature>
<accession>A0A0G4HL54</accession>
<dbReference type="VEuPathDB" id="CryptoDB:Cvel_28658"/>
<feature type="compositionally biased region" description="Polar residues" evidence="1">
    <location>
        <begin position="53"/>
        <end position="71"/>
    </location>
</feature>
<organism evidence="2">
    <name type="scientific">Chromera velia CCMP2878</name>
    <dbReference type="NCBI Taxonomy" id="1169474"/>
    <lineage>
        <taxon>Eukaryota</taxon>
        <taxon>Sar</taxon>
        <taxon>Alveolata</taxon>
        <taxon>Colpodellida</taxon>
        <taxon>Chromeraceae</taxon>
        <taxon>Chromera</taxon>
    </lineage>
</organism>
<evidence type="ECO:0000256" key="1">
    <source>
        <dbReference type="SAM" id="MobiDB-lite"/>
    </source>
</evidence>
<reference evidence="2" key="1">
    <citation type="submission" date="2014-11" db="EMBL/GenBank/DDBJ databases">
        <authorList>
            <person name="Otto D Thomas"/>
            <person name="Naeem Raeece"/>
        </authorList>
    </citation>
    <scope>NUCLEOTIDE SEQUENCE</scope>
</reference>
<feature type="region of interest" description="Disordered" evidence="1">
    <location>
        <begin position="1"/>
        <end position="83"/>
    </location>
</feature>
<feature type="compositionally biased region" description="Basic and acidic residues" evidence="1">
    <location>
        <begin position="149"/>
        <end position="158"/>
    </location>
</feature>
<protein>
    <submittedName>
        <fullName evidence="2">Uncharacterized protein</fullName>
    </submittedName>
</protein>
<sequence>MPGRSELQVTEMEENSGDEGPPVGEAASSSSAFPSFTAPVTRGGAGGVLRSSGLLQHSSFLAPSVRRSSGEGQRGRDLPTGREQRRTVGCTLLVGLWGGLPEGCDVWIRVEAAGTGGPKWNNGILPLPLPRGIPGSRAHPMMALLPEPSREEDLGMRSDEEDSGSTFRGRSLHGIPKDDAFNFSSMNLAGGFNWPPKADVVNSYAGEDAFNFTLPGGVQPNPSRMSPPPGFQAPPFLPPPGFPGFSEATRGLGKENGVTASRTNGDPVEEMVWVRVKKGETRKKRVGPDGTERSVLVAQFMWKTMSRSQAEREGLQMKSDAEMKIFILSKRQNSKATPTPLPSK</sequence>
<gene>
    <name evidence="2" type="ORF">Cvel_28658</name>
</gene>
<name>A0A0G4HL54_9ALVE</name>
<proteinExistence type="predicted"/>
<evidence type="ECO:0000313" key="2">
    <source>
        <dbReference type="EMBL" id="CEM44849.1"/>
    </source>
</evidence>